<feature type="region of interest" description="Disordered" evidence="1">
    <location>
        <begin position="310"/>
        <end position="351"/>
    </location>
</feature>
<evidence type="ECO:0000313" key="3">
    <source>
        <dbReference type="Proteomes" id="UP000836841"/>
    </source>
</evidence>
<feature type="region of interest" description="Disordered" evidence="1">
    <location>
        <begin position="515"/>
        <end position="541"/>
    </location>
</feature>
<evidence type="ECO:0008006" key="4">
    <source>
        <dbReference type="Google" id="ProtNLM"/>
    </source>
</evidence>
<dbReference type="GO" id="GO:0005777">
    <property type="term" value="C:peroxisome"/>
    <property type="evidence" value="ECO:0007669"/>
    <property type="project" value="InterPro"/>
</dbReference>
<accession>A0AAU9SWE2</accession>
<gene>
    <name evidence="2" type="ORF">TAV2_LOCUS21707</name>
</gene>
<evidence type="ECO:0000313" key="2">
    <source>
        <dbReference type="EMBL" id="CAH2073896.1"/>
    </source>
</evidence>
<dbReference type="CDD" id="cd10910">
    <property type="entry name" value="PIN_limkain_b1_N_like"/>
    <property type="match status" value="1"/>
</dbReference>
<dbReference type="PANTHER" id="PTHR14379:SF59">
    <property type="entry name" value="NYN DOMAIN-CONTAINING PROTEIN"/>
    <property type="match status" value="1"/>
</dbReference>
<dbReference type="EMBL" id="OU466862">
    <property type="protein sequence ID" value="CAH2073896.1"/>
    <property type="molecule type" value="Genomic_DNA"/>
</dbReference>
<dbReference type="PANTHER" id="PTHR14379">
    <property type="entry name" value="LIMKAIN B LKAP"/>
    <property type="match status" value="1"/>
</dbReference>
<evidence type="ECO:0000256" key="1">
    <source>
        <dbReference type="SAM" id="MobiDB-lite"/>
    </source>
</evidence>
<dbReference type="Proteomes" id="UP000836841">
    <property type="component" value="Chromosome 6"/>
</dbReference>
<keyword evidence="3" id="KW-1185">Reference proteome</keyword>
<feature type="region of interest" description="Disordered" evidence="1">
    <location>
        <begin position="100"/>
        <end position="130"/>
    </location>
</feature>
<reference evidence="2 3" key="1">
    <citation type="submission" date="2022-03" db="EMBL/GenBank/DDBJ databases">
        <authorList>
            <person name="Nunn A."/>
            <person name="Chopra R."/>
            <person name="Nunn A."/>
            <person name="Contreras Garrido A."/>
        </authorList>
    </citation>
    <scope>NUCLEOTIDE SEQUENCE [LARGE SCALE GENOMIC DNA]</scope>
</reference>
<dbReference type="GO" id="GO:0010468">
    <property type="term" value="P:regulation of gene expression"/>
    <property type="evidence" value="ECO:0007669"/>
    <property type="project" value="InterPro"/>
</dbReference>
<feature type="compositionally biased region" description="Acidic residues" evidence="1">
    <location>
        <begin position="108"/>
        <end position="126"/>
    </location>
</feature>
<protein>
    <recommendedName>
        <fullName evidence="4">NYN domain-containing protein</fullName>
    </recommendedName>
</protein>
<sequence length="541" mass="60765">MPYALDRMGFHGRKEFQSYGGDGWEMPEDFLCCAGSRAPEPIVFLVIAKLSPGSELHRVLHCLKSRKHTVLVVDNTTAKESLFDTVESVVGCTQVLGGGKPVSKMPQQDEDEYYEDQFSESSEEDGSSQFDMSKMDDFSGKTSLHLLLREFLDLTSNMCMPCQEIKSTVSTSVFSWNLEDIATPCTVIFWNMEDYPIPCGADLIHIRRSIEAALVRKGFHGHTMMWAYGDPDPLYEGPLEDAKITLLRSRGDNSEPPLHFLRCAAATAPVPTTFYLIAKISLELHRVLEWLESRKHNVLVANHDAIQVPYEGKPISKSPPSPDSALEDGRNKSDSDNASSKSKMEDFSEPITPVKGDKTAVFWDVVACPFPLCSDPDEIYGRIVSALGERGCGGEMTIWAYVDENDGSSWSGEYLRHKTWDSRIYFLPGGDKASRLQRMLHDTLLWKLDSPREYPYRADVVVVSDQVGDDTMFFRTLRYMTVRCFNVFLVTPTQHVNQPQSVDWPGLLLDHAPFLGSRSESPEPENQDAAEETPEEGMPMI</sequence>
<proteinExistence type="predicted"/>
<dbReference type="InterPro" id="IPR024768">
    <property type="entry name" value="Marf1"/>
</dbReference>
<dbReference type="AlphaFoldDB" id="A0AAU9SWE2"/>
<name>A0AAU9SWE2_THLAR</name>
<organism evidence="2 3">
    <name type="scientific">Thlaspi arvense</name>
    <name type="common">Field penny-cress</name>
    <dbReference type="NCBI Taxonomy" id="13288"/>
    <lineage>
        <taxon>Eukaryota</taxon>
        <taxon>Viridiplantae</taxon>
        <taxon>Streptophyta</taxon>
        <taxon>Embryophyta</taxon>
        <taxon>Tracheophyta</taxon>
        <taxon>Spermatophyta</taxon>
        <taxon>Magnoliopsida</taxon>
        <taxon>eudicotyledons</taxon>
        <taxon>Gunneridae</taxon>
        <taxon>Pentapetalae</taxon>
        <taxon>rosids</taxon>
        <taxon>malvids</taxon>
        <taxon>Brassicales</taxon>
        <taxon>Brassicaceae</taxon>
        <taxon>Thlaspideae</taxon>
        <taxon>Thlaspi</taxon>
    </lineage>
</organism>
<feature type="compositionally biased region" description="Acidic residues" evidence="1">
    <location>
        <begin position="522"/>
        <end position="535"/>
    </location>
</feature>